<dbReference type="CDD" id="cd16350">
    <property type="entry name" value="VOC_like"/>
    <property type="match status" value="1"/>
</dbReference>
<comment type="caution">
    <text evidence="8">The sequence shown here is derived from an EMBL/GenBank/DDBJ whole genome shotgun (WGS) entry which is preliminary data.</text>
</comment>
<dbReference type="InterPro" id="IPR009770">
    <property type="entry name" value="HGLS"/>
</dbReference>
<dbReference type="GO" id="GO:0051213">
    <property type="term" value="F:dioxygenase activity"/>
    <property type="evidence" value="ECO:0007669"/>
    <property type="project" value="UniProtKB-KW"/>
</dbReference>
<keyword evidence="3" id="KW-0560">Oxidoreductase</keyword>
<protein>
    <recommendedName>
        <fullName evidence="6">2-oxoadipate dioxygenase/decarboxylase</fullName>
        <ecNumber evidence="6">1.13.11.93</ecNumber>
    </recommendedName>
    <alternativeName>
        <fullName evidence="7">2-hydroxyglutarate synthase</fullName>
    </alternativeName>
</protein>
<keyword evidence="2" id="KW-0223">Dioxygenase</keyword>
<evidence type="ECO:0000256" key="3">
    <source>
        <dbReference type="ARBA" id="ARBA00023002"/>
    </source>
</evidence>
<evidence type="ECO:0000256" key="1">
    <source>
        <dbReference type="ARBA" id="ARBA00001954"/>
    </source>
</evidence>
<reference evidence="8" key="1">
    <citation type="submission" date="2023-07" db="EMBL/GenBank/DDBJ databases">
        <title>Genome content predicts the carbon catabolic preferences of heterotrophic bacteria.</title>
        <authorList>
            <person name="Gralka M."/>
        </authorList>
    </citation>
    <scope>NUCLEOTIDE SEQUENCE</scope>
    <source>
        <strain evidence="8">I2M16</strain>
    </source>
</reference>
<dbReference type="EMBL" id="JAUOPG010000002">
    <property type="protein sequence ID" value="MDO6452811.1"/>
    <property type="molecule type" value="Genomic_DNA"/>
</dbReference>
<proteinExistence type="inferred from homology"/>
<keyword evidence="4" id="KW-0408">Iron</keyword>
<dbReference type="PANTHER" id="PTHR31136">
    <property type="entry name" value="DUF1338 DOMAIN-CONTAINING PROTEIN"/>
    <property type="match status" value="1"/>
</dbReference>
<evidence type="ECO:0000313" key="9">
    <source>
        <dbReference type="Proteomes" id="UP001169862"/>
    </source>
</evidence>
<dbReference type="Proteomes" id="UP001169862">
    <property type="component" value="Unassembled WGS sequence"/>
</dbReference>
<comment type="cofactor">
    <cofactor evidence="1">
        <name>Fe(2+)</name>
        <dbReference type="ChEBI" id="CHEBI:29033"/>
    </cofactor>
</comment>
<evidence type="ECO:0000256" key="6">
    <source>
        <dbReference type="ARBA" id="ARBA00035023"/>
    </source>
</evidence>
<comment type="similarity">
    <text evidence="5">Belongs to the 2-oxoadipate dioxygenase/decarboxylase family.</text>
</comment>
<evidence type="ECO:0000256" key="7">
    <source>
        <dbReference type="ARBA" id="ARBA00035045"/>
    </source>
</evidence>
<evidence type="ECO:0000256" key="5">
    <source>
        <dbReference type="ARBA" id="ARBA00035013"/>
    </source>
</evidence>
<dbReference type="AlphaFoldDB" id="A0AAW7XF23"/>
<evidence type="ECO:0000256" key="2">
    <source>
        <dbReference type="ARBA" id="ARBA00022964"/>
    </source>
</evidence>
<dbReference type="SMART" id="SM01150">
    <property type="entry name" value="DUF1338"/>
    <property type="match status" value="1"/>
</dbReference>
<dbReference type="EC" id="1.13.11.93" evidence="6"/>
<gene>
    <name evidence="8" type="ORF">Q4490_04465</name>
</gene>
<dbReference type="PANTHER" id="PTHR31136:SF5">
    <property type="entry name" value="2-OXOADIPATE DIOXYGENASE_DECARBOXYLASE, CHLOROPLASTIC"/>
    <property type="match status" value="1"/>
</dbReference>
<name>A0AAW7XF23_9GAMM</name>
<evidence type="ECO:0000313" key="8">
    <source>
        <dbReference type="EMBL" id="MDO6452811.1"/>
    </source>
</evidence>
<sequence length="269" mass="30465">MNKVTEFYQSLWHDYLLIAPQAEKVHQLFAATDGVVVNDHVAFRTFAHTPVSLDKLETVILSLGYERQDSYQFKEKKLRAHSYIHPDNQVPKVFCSELLTEQLSEASQVIIARYTDQISEATALTPELFWSGRHWNAPTWDEYQQVLAESEYGAWLLALGLRANHFTVSVNHLKSSHSIEEVLHRVKQAGFSVNTSGGEVKGSPAALLEQGSTMADKMTILFAGDDPHEIPTCFYEFARRYPDPDNANKLYQGFREANADKIFESTHAS</sequence>
<dbReference type="RefSeq" id="WP_303548852.1">
    <property type="nucleotide sequence ID" value="NZ_JAUOPG010000002.1"/>
</dbReference>
<evidence type="ECO:0000256" key="4">
    <source>
        <dbReference type="ARBA" id="ARBA00023004"/>
    </source>
</evidence>
<accession>A0AAW7XF23</accession>
<dbReference type="Gene3D" id="3.10.180.50">
    <property type="match status" value="1"/>
</dbReference>
<dbReference type="Pfam" id="PF07063">
    <property type="entry name" value="HGLS"/>
    <property type="match status" value="1"/>
</dbReference>
<organism evidence="8 9">
    <name type="scientific">Neptunomonas phycophila</name>
    <dbReference type="NCBI Taxonomy" id="1572645"/>
    <lineage>
        <taxon>Bacteria</taxon>
        <taxon>Pseudomonadati</taxon>
        <taxon>Pseudomonadota</taxon>
        <taxon>Gammaproteobacteria</taxon>
        <taxon>Oceanospirillales</taxon>
        <taxon>Oceanospirillaceae</taxon>
        <taxon>Neptunomonas</taxon>
    </lineage>
</organism>